<keyword evidence="2" id="KW-0472">Membrane</keyword>
<dbReference type="PROSITE" id="PS50005">
    <property type="entry name" value="TPR"/>
    <property type="match status" value="1"/>
</dbReference>
<protein>
    <submittedName>
        <fullName evidence="3">Uncharacterized protein</fullName>
    </submittedName>
</protein>
<comment type="caution">
    <text evidence="3">The sequence shown here is derived from an EMBL/GenBank/DDBJ whole genome shotgun (WGS) entry which is preliminary data.</text>
</comment>
<keyword evidence="1" id="KW-0802">TPR repeat</keyword>
<evidence type="ECO:0000256" key="2">
    <source>
        <dbReference type="SAM" id="Phobius"/>
    </source>
</evidence>
<dbReference type="Gene3D" id="1.25.40.10">
    <property type="entry name" value="Tetratricopeptide repeat domain"/>
    <property type="match status" value="2"/>
</dbReference>
<feature type="repeat" description="TPR" evidence="1">
    <location>
        <begin position="142"/>
        <end position="175"/>
    </location>
</feature>
<evidence type="ECO:0000313" key="4">
    <source>
        <dbReference type="Proteomes" id="UP000229972"/>
    </source>
</evidence>
<keyword evidence="2" id="KW-1133">Transmembrane helix</keyword>
<dbReference type="Proteomes" id="UP000229972">
    <property type="component" value="Unassembled WGS sequence"/>
</dbReference>
<dbReference type="InterPro" id="IPR019734">
    <property type="entry name" value="TPR_rpt"/>
</dbReference>
<keyword evidence="2" id="KW-0812">Transmembrane</keyword>
<reference evidence="4" key="1">
    <citation type="submission" date="2017-09" db="EMBL/GenBank/DDBJ databases">
        <title>Depth-based differentiation of microbial function through sediment-hosted aquifers and enrichment of novel symbionts in the deep terrestrial subsurface.</title>
        <authorList>
            <person name="Probst A.J."/>
            <person name="Ladd B."/>
            <person name="Jarett J.K."/>
            <person name="Geller-Mcgrath D.E."/>
            <person name="Sieber C.M.K."/>
            <person name="Emerson J.B."/>
            <person name="Anantharaman K."/>
            <person name="Thomas B.C."/>
            <person name="Malmstrom R."/>
            <person name="Stieglmeier M."/>
            <person name="Klingl A."/>
            <person name="Woyke T."/>
            <person name="Ryan C.M."/>
            <person name="Banfield J.F."/>
        </authorList>
    </citation>
    <scope>NUCLEOTIDE SEQUENCE [LARGE SCALE GENOMIC DNA]</scope>
</reference>
<feature type="transmembrane region" description="Helical" evidence="2">
    <location>
        <begin position="6"/>
        <end position="25"/>
    </location>
</feature>
<organism evidence="3 4">
    <name type="scientific">Candidatus Falkowbacteria bacterium CG10_big_fil_rev_8_21_14_0_10_37_18</name>
    <dbReference type="NCBI Taxonomy" id="1974562"/>
    <lineage>
        <taxon>Bacteria</taxon>
        <taxon>Candidatus Falkowiibacteriota</taxon>
    </lineage>
</organism>
<dbReference type="SUPFAM" id="SSF48452">
    <property type="entry name" value="TPR-like"/>
    <property type="match status" value="1"/>
</dbReference>
<dbReference type="InterPro" id="IPR011990">
    <property type="entry name" value="TPR-like_helical_dom_sf"/>
</dbReference>
<accession>A0A2H0VA23</accession>
<evidence type="ECO:0000256" key="1">
    <source>
        <dbReference type="PROSITE-ProRule" id="PRU00339"/>
    </source>
</evidence>
<dbReference type="SMART" id="SM00028">
    <property type="entry name" value="TPR"/>
    <property type="match status" value="2"/>
</dbReference>
<dbReference type="EMBL" id="PFAL01000033">
    <property type="protein sequence ID" value="PIR95219.1"/>
    <property type="molecule type" value="Genomic_DNA"/>
</dbReference>
<dbReference type="AlphaFoldDB" id="A0A2H0VA23"/>
<sequence length="268" mass="30819">MFPVISLIIIIVALIIIIIIIVRKFPVLAILDVGRIPGEKEAKFKEEIIKARVERDVAVLSGWFGRIWLWLEKRLGLVLRNWQTHLKKVKINYKVSIRVPKQKKQEQIKELFLAAEVATKKEDEEDVEDKLVEIISLDQKNLAAFVQLAELYTEQKKWTEARETYAYALKLARQKMSGDEGAGETTPQQVCFALAGVEKEAGDSAAALENIREALEHEPNNPRYLDLILDLSIIIKDKNLAIEIWEKLATVNPENQKLEEWRDKIENL</sequence>
<gene>
    <name evidence="3" type="ORF">COT93_03705</name>
</gene>
<proteinExistence type="predicted"/>
<evidence type="ECO:0000313" key="3">
    <source>
        <dbReference type="EMBL" id="PIR95219.1"/>
    </source>
</evidence>
<name>A0A2H0VA23_9BACT</name>